<dbReference type="Proteomes" id="UP000077266">
    <property type="component" value="Unassembled WGS sequence"/>
</dbReference>
<evidence type="ECO:0000313" key="4">
    <source>
        <dbReference type="Proteomes" id="UP000077266"/>
    </source>
</evidence>
<accession>A0A165EX87</accession>
<name>A0A165EX87_EXIGL</name>
<keyword evidence="2" id="KW-0732">Signal</keyword>
<dbReference type="AlphaFoldDB" id="A0A165EX87"/>
<feature type="region of interest" description="Disordered" evidence="1">
    <location>
        <begin position="94"/>
        <end position="128"/>
    </location>
</feature>
<proteinExistence type="predicted"/>
<feature type="signal peptide" evidence="2">
    <location>
        <begin position="1"/>
        <end position="18"/>
    </location>
</feature>
<sequence>MAWFPVGLSTLLTPSAFVLPPLDIDDHGDNMFGPLSWQTELVGDAMPLRGYQSLDIIRMTPSQGLYDDFAAPSILSPSASAVMMPDVTHWIPTSEIIGSSPSPRRESAEPWWTQQGTAPPSAASTLTQSENITAKREPSPDIPLLTPPRTPSPAFDTKDHILTGGGHVYVAVKSEFEFVPSAATAEGGYPSPLLSPTSTVCGSLHDDESSVVTADRDRARDLGVDTYNHNDHGVPLQLFGPSFLVVHKARKRSSSPSSCVALAPPFRLSGQGLLPVEPDIKDEDDAHDGAFALTAPTRKRKSARMDHDEPEAAYELSRKRKVPAAGCPSASAALTMDTMDSADGARNHDDDDRPLKKLKKEISYDDAATTTIYVGTQTNPPPTVPHAVPTQEMDLRAHPGSASLIRLREISPPTLSQCLSRAVGSSAYGGCVLEFFPDAIY</sequence>
<evidence type="ECO:0000256" key="1">
    <source>
        <dbReference type="SAM" id="MobiDB-lite"/>
    </source>
</evidence>
<reference evidence="3 4" key="1">
    <citation type="journal article" date="2016" name="Mol. Biol. Evol.">
        <title>Comparative Genomics of Early-Diverging Mushroom-Forming Fungi Provides Insights into the Origins of Lignocellulose Decay Capabilities.</title>
        <authorList>
            <person name="Nagy L.G."/>
            <person name="Riley R."/>
            <person name="Tritt A."/>
            <person name="Adam C."/>
            <person name="Daum C."/>
            <person name="Floudas D."/>
            <person name="Sun H."/>
            <person name="Yadav J.S."/>
            <person name="Pangilinan J."/>
            <person name="Larsson K.H."/>
            <person name="Matsuura K."/>
            <person name="Barry K."/>
            <person name="Labutti K."/>
            <person name="Kuo R."/>
            <person name="Ohm R.A."/>
            <person name="Bhattacharya S.S."/>
            <person name="Shirouzu T."/>
            <person name="Yoshinaga Y."/>
            <person name="Martin F.M."/>
            <person name="Grigoriev I.V."/>
            <person name="Hibbett D.S."/>
        </authorList>
    </citation>
    <scope>NUCLEOTIDE SEQUENCE [LARGE SCALE GENOMIC DNA]</scope>
    <source>
        <strain evidence="3 4">HHB12029</strain>
    </source>
</reference>
<dbReference type="InParanoid" id="A0A165EX87"/>
<gene>
    <name evidence="3" type="ORF">EXIGLDRAFT_697164</name>
</gene>
<feature type="chain" id="PRO_5007857427" evidence="2">
    <location>
        <begin position="19"/>
        <end position="441"/>
    </location>
</feature>
<feature type="compositionally biased region" description="Polar residues" evidence="1">
    <location>
        <begin position="112"/>
        <end position="128"/>
    </location>
</feature>
<organism evidence="3 4">
    <name type="scientific">Exidia glandulosa HHB12029</name>
    <dbReference type="NCBI Taxonomy" id="1314781"/>
    <lineage>
        <taxon>Eukaryota</taxon>
        <taxon>Fungi</taxon>
        <taxon>Dikarya</taxon>
        <taxon>Basidiomycota</taxon>
        <taxon>Agaricomycotina</taxon>
        <taxon>Agaricomycetes</taxon>
        <taxon>Auriculariales</taxon>
        <taxon>Exidiaceae</taxon>
        <taxon>Exidia</taxon>
    </lineage>
</organism>
<keyword evidence="4" id="KW-1185">Reference proteome</keyword>
<dbReference type="EMBL" id="KV426112">
    <property type="protein sequence ID" value="KZV87903.1"/>
    <property type="molecule type" value="Genomic_DNA"/>
</dbReference>
<protein>
    <submittedName>
        <fullName evidence="3">Uncharacterized protein</fullName>
    </submittedName>
</protein>
<evidence type="ECO:0000313" key="3">
    <source>
        <dbReference type="EMBL" id="KZV87903.1"/>
    </source>
</evidence>
<evidence type="ECO:0000256" key="2">
    <source>
        <dbReference type="SAM" id="SignalP"/>
    </source>
</evidence>